<dbReference type="Proteomes" id="UP001367676">
    <property type="component" value="Unassembled WGS sequence"/>
</dbReference>
<keyword evidence="20" id="KW-1185">Reference proteome</keyword>
<dbReference type="InterPro" id="IPR036236">
    <property type="entry name" value="Znf_C2H2_sf"/>
</dbReference>
<keyword evidence="10 14" id="KW-0371">Homeobox</keyword>
<feature type="domain" description="C2H2-type" evidence="18">
    <location>
        <begin position="48"/>
        <end position="75"/>
    </location>
</feature>
<dbReference type="SMART" id="SM00355">
    <property type="entry name" value="ZnF_C2H2"/>
    <property type="match status" value="2"/>
</dbReference>
<dbReference type="InterPro" id="IPR046333">
    <property type="entry name" value="HXA10/ABDB-like"/>
</dbReference>
<keyword evidence="12 14" id="KW-0539">Nucleus</keyword>
<dbReference type="CDD" id="cd00086">
    <property type="entry name" value="homeodomain"/>
    <property type="match status" value="1"/>
</dbReference>
<dbReference type="GO" id="GO:0000981">
    <property type="term" value="F:DNA-binding transcription factor activity, RNA polymerase II-specific"/>
    <property type="evidence" value="ECO:0007669"/>
    <property type="project" value="InterPro"/>
</dbReference>
<sequence>MRVTTFAKLFSDFNAERMAKAFANFNQYWMNSWEYNSKYVRLTETNPFSCQHCGKRYRWKSTLKRHESFECGGKEPAHKCPHCDYRAKQSGNLRVHIRKYHNERNSLGGSAAAAVPVVSDMLPATSGKSGSRSRCTYTRTQIQELEKEFMISHYVSSHRRLILASKLNLTDRQIKVWFQNRRSKAKRNSYSSEYPEHISSMTDNQSNDDHEQRIYEKALSAVQKEDPDGNDSQNLAEHPLKKIMKLMPHYYSD</sequence>
<dbReference type="PROSITE" id="PS00027">
    <property type="entry name" value="HOMEOBOX_1"/>
    <property type="match status" value="1"/>
</dbReference>
<dbReference type="PROSITE" id="PS50071">
    <property type="entry name" value="HOMEOBOX_2"/>
    <property type="match status" value="1"/>
</dbReference>
<keyword evidence="8" id="KW-0805">Transcription regulation</keyword>
<dbReference type="InterPro" id="IPR017970">
    <property type="entry name" value="Homeobox_CS"/>
</dbReference>
<dbReference type="InterPro" id="IPR001356">
    <property type="entry name" value="HD"/>
</dbReference>
<dbReference type="Pfam" id="PF00096">
    <property type="entry name" value="zf-C2H2"/>
    <property type="match status" value="1"/>
</dbReference>
<dbReference type="SMART" id="SM00389">
    <property type="entry name" value="HOX"/>
    <property type="match status" value="1"/>
</dbReference>
<dbReference type="PROSITE" id="PS50157">
    <property type="entry name" value="ZINC_FINGER_C2H2_2"/>
    <property type="match status" value="2"/>
</dbReference>
<comment type="caution">
    <text evidence="19">The sequence shown here is derived from an EMBL/GenBank/DDBJ whole genome shotgun (WGS) entry which is preliminary data.</text>
</comment>
<evidence type="ECO:0000256" key="16">
    <source>
        <dbReference type="SAM" id="MobiDB-lite"/>
    </source>
</evidence>
<dbReference type="GO" id="GO:0003677">
    <property type="term" value="F:DNA binding"/>
    <property type="evidence" value="ECO:0007669"/>
    <property type="project" value="UniProtKB-UniRule"/>
</dbReference>
<evidence type="ECO:0000259" key="17">
    <source>
        <dbReference type="PROSITE" id="PS50071"/>
    </source>
</evidence>
<evidence type="ECO:0000256" key="12">
    <source>
        <dbReference type="ARBA" id="ARBA00023242"/>
    </source>
</evidence>
<dbReference type="PRINTS" id="PR00024">
    <property type="entry name" value="HOMEOBOX"/>
</dbReference>
<evidence type="ECO:0000256" key="13">
    <source>
        <dbReference type="PROSITE-ProRule" id="PRU00042"/>
    </source>
</evidence>
<feature type="DNA-binding region" description="Homeobox" evidence="14">
    <location>
        <begin position="130"/>
        <end position="189"/>
    </location>
</feature>
<dbReference type="SUPFAM" id="SSF46689">
    <property type="entry name" value="Homeodomain-like"/>
    <property type="match status" value="1"/>
</dbReference>
<evidence type="ECO:0000256" key="10">
    <source>
        <dbReference type="ARBA" id="ARBA00023155"/>
    </source>
</evidence>
<feature type="domain" description="C2H2-type" evidence="18">
    <location>
        <begin position="78"/>
        <end position="106"/>
    </location>
</feature>
<evidence type="ECO:0000313" key="19">
    <source>
        <dbReference type="EMBL" id="KAK7573650.1"/>
    </source>
</evidence>
<dbReference type="EMBL" id="JBBCAQ010000037">
    <property type="protein sequence ID" value="KAK7573650.1"/>
    <property type="molecule type" value="Genomic_DNA"/>
</dbReference>
<comment type="similarity">
    <text evidence="2">Belongs to the Abd-B homeobox family.</text>
</comment>
<feature type="region of interest" description="Disordered" evidence="16">
    <location>
        <begin position="186"/>
        <end position="210"/>
    </location>
</feature>
<evidence type="ECO:0000256" key="2">
    <source>
        <dbReference type="ARBA" id="ARBA00006317"/>
    </source>
</evidence>
<dbReference type="Gene3D" id="3.30.160.60">
    <property type="entry name" value="Classic Zinc Finger"/>
    <property type="match status" value="2"/>
</dbReference>
<feature type="region of interest" description="Disordered" evidence="16">
    <location>
        <begin position="220"/>
        <end position="239"/>
    </location>
</feature>
<dbReference type="InterPro" id="IPR009057">
    <property type="entry name" value="Homeodomain-like_sf"/>
</dbReference>
<dbReference type="GO" id="GO:0005634">
    <property type="term" value="C:nucleus"/>
    <property type="evidence" value="ECO:0007669"/>
    <property type="project" value="UniProtKB-SubCell"/>
</dbReference>
<keyword evidence="7" id="KW-0862">Zinc</keyword>
<dbReference type="InterPro" id="IPR020479">
    <property type="entry name" value="HD_metazoa"/>
</dbReference>
<dbReference type="InterPro" id="IPR013087">
    <property type="entry name" value="Znf_C2H2_type"/>
</dbReference>
<name>A0AAN9T6U4_9HEMI</name>
<dbReference type="SUPFAM" id="SSF57667">
    <property type="entry name" value="beta-beta-alpha zinc fingers"/>
    <property type="match status" value="1"/>
</dbReference>
<evidence type="ECO:0000256" key="5">
    <source>
        <dbReference type="ARBA" id="ARBA00022737"/>
    </source>
</evidence>
<evidence type="ECO:0000256" key="4">
    <source>
        <dbReference type="ARBA" id="ARBA00022723"/>
    </source>
</evidence>
<dbReference type="FunFam" id="3.30.160.60:FF:000075">
    <property type="entry name" value="Putative zinc finger protein 536"/>
    <property type="match status" value="1"/>
</dbReference>
<accession>A0AAN9T6U4</accession>
<evidence type="ECO:0000256" key="7">
    <source>
        <dbReference type="ARBA" id="ARBA00022833"/>
    </source>
</evidence>
<comment type="subcellular location">
    <subcellularLocation>
        <location evidence="1 14 15">Nucleus</location>
    </subcellularLocation>
</comment>
<organism evidence="19 20">
    <name type="scientific">Parthenolecanium corni</name>
    <dbReference type="NCBI Taxonomy" id="536013"/>
    <lineage>
        <taxon>Eukaryota</taxon>
        <taxon>Metazoa</taxon>
        <taxon>Ecdysozoa</taxon>
        <taxon>Arthropoda</taxon>
        <taxon>Hexapoda</taxon>
        <taxon>Insecta</taxon>
        <taxon>Pterygota</taxon>
        <taxon>Neoptera</taxon>
        <taxon>Paraneoptera</taxon>
        <taxon>Hemiptera</taxon>
        <taxon>Sternorrhyncha</taxon>
        <taxon>Coccoidea</taxon>
        <taxon>Coccidae</taxon>
        <taxon>Parthenolecanium</taxon>
    </lineage>
</organism>
<proteinExistence type="inferred from homology"/>
<keyword evidence="5" id="KW-0677">Repeat</keyword>
<reference evidence="19 20" key="1">
    <citation type="submission" date="2024-03" db="EMBL/GenBank/DDBJ databases">
        <title>Adaptation during the transition from Ophiocordyceps entomopathogen to insect associate is accompanied by gene loss and intensified selection.</title>
        <authorList>
            <person name="Ward C.M."/>
            <person name="Onetto C.A."/>
            <person name="Borneman A.R."/>
        </authorList>
    </citation>
    <scope>NUCLEOTIDE SEQUENCE [LARGE SCALE GENOMIC DNA]</scope>
    <source>
        <strain evidence="19">AWRI1</strain>
        <tissue evidence="19">Single Adult Female</tissue>
    </source>
</reference>
<evidence type="ECO:0000256" key="14">
    <source>
        <dbReference type="PROSITE-ProRule" id="PRU00108"/>
    </source>
</evidence>
<comment type="similarity">
    <text evidence="3">Belongs to the krueppel C2H2-type zinc-finger protein family.</text>
</comment>
<evidence type="ECO:0000259" key="18">
    <source>
        <dbReference type="PROSITE" id="PS50157"/>
    </source>
</evidence>
<keyword evidence="11" id="KW-0804">Transcription</keyword>
<keyword evidence="6 13" id="KW-0863">Zinc-finger</keyword>
<evidence type="ECO:0000256" key="6">
    <source>
        <dbReference type="ARBA" id="ARBA00022771"/>
    </source>
</evidence>
<dbReference type="Gene3D" id="1.10.10.60">
    <property type="entry name" value="Homeodomain-like"/>
    <property type="match status" value="1"/>
</dbReference>
<dbReference type="PANTHER" id="PTHR45874">
    <property type="entry name" value="HOMEOBOX PROTEIN ABDOMINAL-B"/>
    <property type="match status" value="1"/>
</dbReference>
<evidence type="ECO:0000256" key="11">
    <source>
        <dbReference type="ARBA" id="ARBA00023163"/>
    </source>
</evidence>
<dbReference type="GO" id="GO:0008270">
    <property type="term" value="F:zinc ion binding"/>
    <property type="evidence" value="ECO:0007669"/>
    <property type="project" value="UniProtKB-KW"/>
</dbReference>
<keyword evidence="9 14" id="KW-0238">DNA-binding</keyword>
<evidence type="ECO:0000256" key="1">
    <source>
        <dbReference type="ARBA" id="ARBA00004123"/>
    </source>
</evidence>
<evidence type="ECO:0000256" key="8">
    <source>
        <dbReference type="ARBA" id="ARBA00023015"/>
    </source>
</evidence>
<evidence type="ECO:0000256" key="3">
    <source>
        <dbReference type="ARBA" id="ARBA00006991"/>
    </source>
</evidence>
<feature type="domain" description="Homeobox" evidence="17">
    <location>
        <begin position="128"/>
        <end position="188"/>
    </location>
</feature>
<gene>
    <name evidence="19" type="ORF">V9T40_010841</name>
</gene>
<evidence type="ECO:0000313" key="20">
    <source>
        <dbReference type="Proteomes" id="UP001367676"/>
    </source>
</evidence>
<keyword evidence="4" id="KW-0479">Metal-binding</keyword>
<dbReference type="FunFam" id="3.30.160.60:FF:000322">
    <property type="entry name" value="GDNF-inducible zinc finger protein 1"/>
    <property type="match status" value="1"/>
</dbReference>
<evidence type="ECO:0000256" key="9">
    <source>
        <dbReference type="ARBA" id="ARBA00023125"/>
    </source>
</evidence>
<evidence type="ECO:0000256" key="15">
    <source>
        <dbReference type="RuleBase" id="RU000682"/>
    </source>
</evidence>
<dbReference type="Pfam" id="PF00046">
    <property type="entry name" value="Homeodomain"/>
    <property type="match status" value="1"/>
</dbReference>
<protein>
    <submittedName>
        <fullName evidence="19">Uncharacterized protein</fullName>
    </submittedName>
</protein>
<dbReference type="AlphaFoldDB" id="A0AAN9T6U4"/>